<dbReference type="eggNOG" id="ENOG5032UEM">
    <property type="taxonomic scope" value="Bacteria"/>
</dbReference>
<organism evidence="2 3">
    <name type="scientific">Ureibacillus sinduriensis BLB-1 = JCM 15800</name>
    <dbReference type="NCBI Taxonomy" id="1384057"/>
    <lineage>
        <taxon>Bacteria</taxon>
        <taxon>Bacillati</taxon>
        <taxon>Bacillota</taxon>
        <taxon>Bacilli</taxon>
        <taxon>Bacillales</taxon>
        <taxon>Caryophanaceae</taxon>
        <taxon>Ureibacillus</taxon>
    </lineage>
</organism>
<name>A0A0A3HQF4_9BACL</name>
<dbReference type="AlphaFoldDB" id="A0A0A3HQF4"/>
<keyword evidence="3" id="KW-1185">Reference proteome</keyword>
<accession>A0A0A3HQF4</accession>
<keyword evidence="1" id="KW-0812">Transmembrane</keyword>
<keyword evidence="1" id="KW-1133">Transmembrane helix</keyword>
<keyword evidence="1" id="KW-0472">Membrane</keyword>
<reference evidence="2 3" key="1">
    <citation type="submission" date="2014-02" db="EMBL/GenBank/DDBJ databases">
        <title>Draft genome sequence of Lysinibacillus sinduriensis JCM 15800.</title>
        <authorList>
            <person name="Zhang F."/>
            <person name="Wang G."/>
            <person name="Zhang L."/>
        </authorList>
    </citation>
    <scope>NUCLEOTIDE SEQUENCE [LARGE SCALE GENOMIC DNA]</scope>
    <source>
        <strain evidence="2 3">JCM 15800</strain>
    </source>
</reference>
<proteinExistence type="predicted"/>
<evidence type="ECO:0000313" key="2">
    <source>
        <dbReference type="EMBL" id="KGR74639.1"/>
    </source>
</evidence>
<dbReference type="EMBL" id="JPVO01000054">
    <property type="protein sequence ID" value="KGR74639.1"/>
    <property type="molecule type" value="Genomic_DNA"/>
</dbReference>
<dbReference type="Proteomes" id="UP000030408">
    <property type="component" value="Unassembled WGS sequence"/>
</dbReference>
<dbReference type="RefSeq" id="WP_036202043.1">
    <property type="nucleotide sequence ID" value="NZ_AVCY01000002.1"/>
</dbReference>
<sequence length="200" mass="23059">MWKQYVSALMVGALIAIFKLPLMLAVVLLMFISLWIMGEFLYVVYRSTNMKKVEKFIISKKKEPIYQYVYTQGFGSLEEQILALDKIIQKYKQPHIHYYYSALRELLSDNFAEAWSAAEKIGKEPFMSYTKAVINVKTGNIQSAKSYKFDKEWMAVAIMAMIAAENKDKEAFELHSTDAIDAARGVQRLSLIYSFKAMDI</sequence>
<dbReference type="STRING" id="1384057.CD33_16250"/>
<feature type="transmembrane region" description="Helical" evidence="1">
    <location>
        <begin position="20"/>
        <end position="45"/>
    </location>
</feature>
<gene>
    <name evidence="2" type="ORF">CD33_16250</name>
</gene>
<evidence type="ECO:0000256" key="1">
    <source>
        <dbReference type="SAM" id="Phobius"/>
    </source>
</evidence>
<evidence type="ECO:0000313" key="3">
    <source>
        <dbReference type="Proteomes" id="UP000030408"/>
    </source>
</evidence>
<protein>
    <submittedName>
        <fullName evidence="2">Uncharacterized protein</fullName>
    </submittedName>
</protein>
<comment type="caution">
    <text evidence="2">The sequence shown here is derived from an EMBL/GenBank/DDBJ whole genome shotgun (WGS) entry which is preliminary data.</text>
</comment>
<dbReference type="OrthoDB" id="2972906at2"/>